<name>W0FNU5_9BACT</name>
<dbReference type="AlphaFoldDB" id="W0FNU5"/>
<evidence type="ECO:0000313" key="1">
    <source>
        <dbReference type="EMBL" id="AHF24472.1"/>
    </source>
</evidence>
<protein>
    <submittedName>
        <fullName evidence="1">Putative toxin-antitoxin system, antitoxin component</fullName>
    </submittedName>
</protein>
<accession>W0FNU5</accession>
<dbReference type="EMBL" id="KC246795">
    <property type="protein sequence ID" value="AHF24472.1"/>
    <property type="molecule type" value="Genomic_DNA"/>
</dbReference>
<reference evidence="1" key="1">
    <citation type="journal article" date="2013" name="PLoS ONE">
        <title>Metagenomic insights into the carbohydrate-active enzymes carried by the microorganisms adhering to solid digesta in the rumen of cows.</title>
        <authorList>
            <person name="Wang L."/>
            <person name="Hatem A."/>
            <person name="Catalyurek U.V."/>
            <person name="Morrison M."/>
            <person name="Yu Z."/>
        </authorList>
    </citation>
    <scope>NUCLEOTIDE SEQUENCE</scope>
</reference>
<organism evidence="1">
    <name type="scientific">uncultured bacterium Contig26</name>
    <dbReference type="NCBI Taxonomy" id="1393545"/>
    <lineage>
        <taxon>Bacteria</taxon>
        <taxon>environmental samples</taxon>
    </lineage>
</organism>
<proteinExistence type="predicted"/>
<sequence>MKELDKDGRVLCELQGKIFERSAKEYTTSSAVFVRRYMNSDYAARMDREGFADRPTDVQDAFDSLDEQYGASQYGSLVYTQDELFWIGYIYRCWVYAYELSSKAVYKICNVKNIHAVYYAYHSMDPLNAVQRLMEAKGIDPDTDCTIEAGVRLLRKIRKK</sequence>